<comment type="caution">
    <text evidence="2">The sequence shown here is derived from an EMBL/GenBank/DDBJ whole genome shotgun (WGS) entry which is preliminary data.</text>
</comment>
<dbReference type="NCBIfam" id="TIGR01764">
    <property type="entry name" value="excise"/>
    <property type="match status" value="1"/>
</dbReference>
<evidence type="ECO:0000259" key="1">
    <source>
        <dbReference type="Pfam" id="PF12728"/>
    </source>
</evidence>
<dbReference type="EMBL" id="JBHSRF010000098">
    <property type="protein sequence ID" value="MFC6086742.1"/>
    <property type="molecule type" value="Genomic_DNA"/>
</dbReference>
<evidence type="ECO:0000313" key="2">
    <source>
        <dbReference type="EMBL" id="MFC6086742.1"/>
    </source>
</evidence>
<dbReference type="InterPro" id="IPR010093">
    <property type="entry name" value="SinI_DNA-bd"/>
</dbReference>
<evidence type="ECO:0000313" key="3">
    <source>
        <dbReference type="Proteomes" id="UP001596137"/>
    </source>
</evidence>
<sequence>MTPSPGLDTPRLYRVSDAMRLLSMSRTVIYEQIRAGRLRSVTQGRTRLIPASAISDYIALLEKEARAS</sequence>
<gene>
    <name evidence="2" type="ORF">ACFP1K_36620</name>
</gene>
<keyword evidence="3" id="KW-1185">Reference proteome</keyword>
<dbReference type="Proteomes" id="UP001596137">
    <property type="component" value="Unassembled WGS sequence"/>
</dbReference>
<name>A0ABW1NWN9_9ACTN</name>
<accession>A0ABW1NWN9</accession>
<dbReference type="InterPro" id="IPR041657">
    <property type="entry name" value="HTH_17"/>
</dbReference>
<feature type="domain" description="Helix-turn-helix" evidence="1">
    <location>
        <begin position="12"/>
        <end position="59"/>
    </location>
</feature>
<organism evidence="2 3">
    <name type="scientific">Sphaerisporangium aureirubrum</name>
    <dbReference type="NCBI Taxonomy" id="1544736"/>
    <lineage>
        <taxon>Bacteria</taxon>
        <taxon>Bacillati</taxon>
        <taxon>Actinomycetota</taxon>
        <taxon>Actinomycetes</taxon>
        <taxon>Streptosporangiales</taxon>
        <taxon>Streptosporangiaceae</taxon>
        <taxon>Sphaerisporangium</taxon>
    </lineage>
</organism>
<dbReference type="Pfam" id="PF12728">
    <property type="entry name" value="HTH_17"/>
    <property type="match status" value="1"/>
</dbReference>
<dbReference type="RefSeq" id="WP_380762216.1">
    <property type="nucleotide sequence ID" value="NZ_JBHSRF010000098.1"/>
</dbReference>
<protein>
    <submittedName>
        <fullName evidence="2">Helix-turn-helix domain-containing protein</fullName>
    </submittedName>
</protein>
<proteinExistence type="predicted"/>
<reference evidence="3" key="1">
    <citation type="journal article" date="2019" name="Int. J. Syst. Evol. Microbiol.">
        <title>The Global Catalogue of Microorganisms (GCM) 10K type strain sequencing project: providing services to taxonomists for standard genome sequencing and annotation.</title>
        <authorList>
            <consortium name="The Broad Institute Genomics Platform"/>
            <consortium name="The Broad Institute Genome Sequencing Center for Infectious Disease"/>
            <person name="Wu L."/>
            <person name="Ma J."/>
        </authorList>
    </citation>
    <scope>NUCLEOTIDE SEQUENCE [LARGE SCALE GENOMIC DNA]</scope>
    <source>
        <strain evidence="3">JCM 30346</strain>
    </source>
</reference>